<dbReference type="Pfam" id="PF02653">
    <property type="entry name" value="BPD_transp_2"/>
    <property type="match status" value="1"/>
</dbReference>
<feature type="transmembrane region" description="Helical" evidence="6">
    <location>
        <begin position="265"/>
        <end position="284"/>
    </location>
</feature>
<dbReference type="EMBL" id="BAAAJE010000009">
    <property type="protein sequence ID" value="GAA1143137.1"/>
    <property type="molecule type" value="Genomic_DNA"/>
</dbReference>
<proteinExistence type="predicted"/>
<keyword evidence="8" id="KW-1185">Reference proteome</keyword>
<evidence type="ECO:0000256" key="5">
    <source>
        <dbReference type="ARBA" id="ARBA00023136"/>
    </source>
</evidence>
<feature type="transmembrane region" description="Helical" evidence="6">
    <location>
        <begin position="89"/>
        <end position="108"/>
    </location>
</feature>
<dbReference type="RefSeq" id="WP_343907706.1">
    <property type="nucleotide sequence ID" value="NZ_BAAAJE010000009.1"/>
</dbReference>
<dbReference type="CDD" id="cd06580">
    <property type="entry name" value="TM_PBP1_transp_TpRbsC_like"/>
    <property type="match status" value="1"/>
</dbReference>
<feature type="transmembrane region" description="Helical" evidence="6">
    <location>
        <begin position="63"/>
        <end position="84"/>
    </location>
</feature>
<keyword evidence="5 6" id="KW-0472">Membrane</keyword>
<evidence type="ECO:0000313" key="7">
    <source>
        <dbReference type="EMBL" id="GAA1143137.1"/>
    </source>
</evidence>
<feature type="transmembrane region" description="Helical" evidence="6">
    <location>
        <begin position="189"/>
        <end position="212"/>
    </location>
</feature>
<evidence type="ECO:0000256" key="1">
    <source>
        <dbReference type="ARBA" id="ARBA00004651"/>
    </source>
</evidence>
<keyword evidence="2" id="KW-1003">Cell membrane</keyword>
<keyword evidence="4 6" id="KW-1133">Transmembrane helix</keyword>
<dbReference type="InterPro" id="IPR001851">
    <property type="entry name" value="ABC_transp_permease"/>
</dbReference>
<keyword evidence="3 6" id="KW-0812">Transmembrane</keyword>
<evidence type="ECO:0000256" key="2">
    <source>
        <dbReference type="ARBA" id="ARBA00022475"/>
    </source>
</evidence>
<reference evidence="8" key="1">
    <citation type="journal article" date="2019" name="Int. J. Syst. Evol. Microbiol.">
        <title>The Global Catalogue of Microorganisms (GCM) 10K type strain sequencing project: providing services to taxonomists for standard genome sequencing and annotation.</title>
        <authorList>
            <consortium name="The Broad Institute Genomics Platform"/>
            <consortium name="The Broad Institute Genome Sequencing Center for Infectious Disease"/>
            <person name="Wu L."/>
            <person name="Ma J."/>
        </authorList>
    </citation>
    <scope>NUCLEOTIDE SEQUENCE [LARGE SCALE GENOMIC DNA]</scope>
    <source>
        <strain evidence="8">JCM 11813</strain>
    </source>
</reference>
<dbReference type="PANTHER" id="PTHR43370:SF2">
    <property type="entry name" value="ABC TRANSPORTER PERMEASE PROTEIN"/>
    <property type="match status" value="1"/>
</dbReference>
<comment type="subcellular location">
    <subcellularLocation>
        <location evidence="1">Cell membrane</location>
        <topology evidence="1">Multi-pass membrane protein</topology>
    </subcellularLocation>
</comment>
<evidence type="ECO:0000313" key="8">
    <source>
        <dbReference type="Proteomes" id="UP001499979"/>
    </source>
</evidence>
<feature type="transmembrane region" description="Helical" evidence="6">
    <location>
        <begin position="142"/>
        <end position="158"/>
    </location>
</feature>
<organism evidence="7 8">
    <name type="scientific">Nocardioides aquiterrae</name>
    <dbReference type="NCBI Taxonomy" id="203799"/>
    <lineage>
        <taxon>Bacteria</taxon>
        <taxon>Bacillati</taxon>
        <taxon>Actinomycetota</taxon>
        <taxon>Actinomycetes</taxon>
        <taxon>Propionibacteriales</taxon>
        <taxon>Nocardioidaceae</taxon>
        <taxon>Nocardioides</taxon>
    </lineage>
</organism>
<evidence type="ECO:0000256" key="3">
    <source>
        <dbReference type="ARBA" id="ARBA00022692"/>
    </source>
</evidence>
<evidence type="ECO:0000256" key="4">
    <source>
        <dbReference type="ARBA" id="ARBA00022989"/>
    </source>
</evidence>
<gene>
    <name evidence="7" type="ORF">GCM10009606_23280</name>
</gene>
<sequence length="296" mass="30933">METFEAVMNSSVRLMIPLLLAALGELISERAGVMNIGLEGYMTAGAFTAFAVAVGGWGLAPAILLAAVAASLVAGVMAIGAVWLRGNAILVGFALFVMLPGLANFLYVQQNNQGATPKLHLISIPGLDDIPLIGRALFAQNVFYWMAIVLCVVVYLLFSRTQAGLTVTATGHEPETVRKRGRSPRMVQTMALLACGALAGLGGASLSLGAVGSYQPNIVDGRGLIVIAIVILGRWSVPGAVAGAFLIALLDALKLRVTQGSDIPVQLLGALPWVVVILMLVASTRMHSHAPRTLTQ</sequence>
<dbReference type="PANTHER" id="PTHR43370">
    <property type="entry name" value="SUGAR ABC TRANSPORTER INTEGRAL MEMBRANE PROTEIN-RELATED"/>
    <property type="match status" value="1"/>
</dbReference>
<name>A0ABP4EXE2_9ACTN</name>
<dbReference type="Proteomes" id="UP001499979">
    <property type="component" value="Unassembled WGS sequence"/>
</dbReference>
<protein>
    <submittedName>
        <fullName evidence="7">ABC transporter permease</fullName>
    </submittedName>
</protein>
<accession>A0ABP4EXE2</accession>
<evidence type="ECO:0000256" key="6">
    <source>
        <dbReference type="SAM" id="Phobius"/>
    </source>
</evidence>
<feature type="transmembrane region" description="Helical" evidence="6">
    <location>
        <begin position="40"/>
        <end position="57"/>
    </location>
</feature>
<comment type="caution">
    <text evidence="7">The sequence shown here is derived from an EMBL/GenBank/DDBJ whole genome shotgun (WGS) entry which is preliminary data.</text>
</comment>
<feature type="transmembrane region" description="Helical" evidence="6">
    <location>
        <begin position="224"/>
        <end position="253"/>
    </location>
</feature>